<reference evidence="6 7" key="1">
    <citation type="submission" date="2019-02" db="EMBL/GenBank/DDBJ databases">
        <title>Genomic Encyclopedia of Type Strains, Phase IV (KMG-IV): sequencing the most valuable type-strain genomes for metagenomic binning, comparative biology and taxonomic classification.</title>
        <authorList>
            <person name="Goeker M."/>
        </authorList>
    </citation>
    <scope>NUCLEOTIDE SEQUENCE [LARGE SCALE GENOMIC DNA]</scope>
    <source>
        <strain evidence="6 7">DSM 43045</strain>
    </source>
</reference>
<evidence type="ECO:0000313" key="6">
    <source>
        <dbReference type="EMBL" id="RZS68736.1"/>
    </source>
</evidence>
<dbReference type="InterPro" id="IPR016194">
    <property type="entry name" value="SPOC-like_C_dom_sf"/>
</dbReference>
<dbReference type="SUPFAM" id="SSF100939">
    <property type="entry name" value="SPOC domain-like"/>
    <property type="match status" value="1"/>
</dbReference>
<keyword evidence="7" id="KW-1185">Reference proteome</keyword>
<evidence type="ECO:0000313" key="7">
    <source>
        <dbReference type="Proteomes" id="UP000293289"/>
    </source>
</evidence>
<feature type="domain" description="Ku" evidence="5">
    <location>
        <begin position="52"/>
        <end position="179"/>
    </location>
</feature>
<dbReference type="Gene3D" id="2.40.290.10">
    <property type="match status" value="1"/>
</dbReference>
<dbReference type="GO" id="GO:0006303">
    <property type="term" value="P:double-strand break repair via nonhomologous end joining"/>
    <property type="evidence" value="ECO:0007669"/>
    <property type="project" value="UniProtKB-UniRule"/>
</dbReference>
<dbReference type="Proteomes" id="UP000293289">
    <property type="component" value="Unassembled WGS sequence"/>
</dbReference>
<dbReference type="PIRSF" id="PIRSF006493">
    <property type="entry name" value="Prok_Ku"/>
    <property type="match status" value="1"/>
</dbReference>
<keyword evidence="3" id="KW-0234">DNA repair</keyword>
<feature type="region of interest" description="Disordered" evidence="4">
    <location>
        <begin position="258"/>
        <end position="323"/>
    </location>
</feature>
<accession>A0A4Q7MKD1</accession>
<feature type="compositionally biased region" description="Low complexity" evidence="4">
    <location>
        <begin position="264"/>
        <end position="305"/>
    </location>
</feature>
<evidence type="ECO:0000256" key="2">
    <source>
        <dbReference type="ARBA" id="ARBA00023172"/>
    </source>
</evidence>
<keyword evidence="2 3" id="KW-0233">DNA recombination</keyword>
<dbReference type="SMART" id="SM00559">
    <property type="entry name" value="Ku78"/>
    <property type="match status" value="1"/>
</dbReference>
<comment type="subunit">
    <text evidence="3">Homodimer. Interacts with LigD.</text>
</comment>
<evidence type="ECO:0000256" key="3">
    <source>
        <dbReference type="HAMAP-Rule" id="MF_01875"/>
    </source>
</evidence>
<dbReference type="OrthoDB" id="9795084at2"/>
<dbReference type="CDD" id="cd00789">
    <property type="entry name" value="KU_like"/>
    <property type="match status" value="1"/>
</dbReference>
<organism evidence="6 7">
    <name type="scientific">Agromyces ramosus</name>
    <dbReference type="NCBI Taxonomy" id="33879"/>
    <lineage>
        <taxon>Bacteria</taxon>
        <taxon>Bacillati</taxon>
        <taxon>Actinomycetota</taxon>
        <taxon>Actinomycetes</taxon>
        <taxon>Micrococcales</taxon>
        <taxon>Microbacteriaceae</taxon>
        <taxon>Agromyces</taxon>
    </lineage>
</organism>
<dbReference type="InterPro" id="IPR009187">
    <property type="entry name" value="Prok_Ku"/>
</dbReference>
<dbReference type="RefSeq" id="WP_130352004.1">
    <property type="nucleotide sequence ID" value="NZ_SGWY01000001.1"/>
</dbReference>
<keyword evidence="3" id="KW-0227">DNA damage</keyword>
<evidence type="ECO:0000259" key="5">
    <source>
        <dbReference type="SMART" id="SM00559"/>
    </source>
</evidence>
<dbReference type="Pfam" id="PF02735">
    <property type="entry name" value="Ku"/>
    <property type="match status" value="1"/>
</dbReference>
<dbReference type="PANTHER" id="PTHR41251:SF1">
    <property type="entry name" value="NON-HOMOLOGOUS END JOINING PROTEIN KU"/>
    <property type="match status" value="1"/>
</dbReference>
<sequence length="323" mass="34989">MRAVWKGAVTFGLVNVPVKLYSATEDHDVSLHQVHDEDGGRIRYQRVCEIDGKVVDYKNIDKAYDDGERTVIITDEDLKSLPAERSREIEVVEFVPTEQIDPIMFDKSYYLEPDSASNKAYVLLRRTLESTDKTAIVQMALRQKTRLAALRVYGDVLMVQTLLWSDEVRAANFPSLDEPVKISSKELDLSKQLVESLVSDFEPEQFVDEYQKELRTLITAKLEQGDAVDTAATFGEQPEQEEGGEVIDLMEALRQSIASKRGGSDAAKGGTKAASGGSKSASASSTRSASGSKSGASGGSKSASGSGDGAKKKAPAAKKKAAS</sequence>
<dbReference type="PANTHER" id="PTHR41251">
    <property type="entry name" value="NON-HOMOLOGOUS END JOINING PROTEIN KU"/>
    <property type="match status" value="1"/>
</dbReference>
<dbReference type="InterPro" id="IPR006164">
    <property type="entry name" value="DNA_bd_Ku70/Ku80"/>
</dbReference>
<comment type="similarity">
    <text evidence="3">Belongs to the prokaryotic Ku family.</text>
</comment>
<gene>
    <name evidence="3" type="primary">ku</name>
    <name evidence="6" type="ORF">EV187_1172</name>
</gene>
<evidence type="ECO:0000256" key="1">
    <source>
        <dbReference type="ARBA" id="ARBA00023125"/>
    </source>
</evidence>
<comment type="function">
    <text evidence="3">With LigD forms a non-homologous end joining (NHEJ) DNA repair enzyme, which repairs dsDNA breaks with reduced fidelity. Binds linear dsDNA with 5'- and 3'- overhangs but not closed circular dsDNA nor ssDNA. Recruits and stimulates the ligase activity of LigD.</text>
</comment>
<dbReference type="FunFam" id="2.40.290.10:FF:000004">
    <property type="entry name" value="Non-homologous end joining protein Ku"/>
    <property type="match status" value="1"/>
</dbReference>
<proteinExistence type="inferred from homology"/>
<keyword evidence="1 3" id="KW-0238">DNA-binding</keyword>
<dbReference type="HAMAP" id="MF_01875">
    <property type="entry name" value="Prokaryotic_Ku"/>
    <property type="match status" value="1"/>
</dbReference>
<comment type="caution">
    <text evidence="6">The sequence shown here is derived from an EMBL/GenBank/DDBJ whole genome shotgun (WGS) entry which is preliminary data.</text>
</comment>
<dbReference type="GO" id="GO:0006310">
    <property type="term" value="P:DNA recombination"/>
    <property type="evidence" value="ECO:0007669"/>
    <property type="project" value="UniProtKB-KW"/>
</dbReference>
<dbReference type="AlphaFoldDB" id="A0A4Q7MKD1"/>
<dbReference type="GO" id="GO:0003690">
    <property type="term" value="F:double-stranded DNA binding"/>
    <property type="evidence" value="ECO:0007669"/>
    <property type="project" value="UniProtKB-UniRule"/>
</dbReference>
<dbReference type="EMBL" id="SGWY01000001">
    <property type="protein sequence ID" value="RZS68736.1"/>
    <property type="molecule type" value="Genomic_DNA"/>
</dbReference>
<feature type="compositionally biased region" description="Basic residues" evidence="4">
    <location>
        <begin position="312"/>
        <end position="323"/>
    </location>
</feature>
<name>A0A4Q7MKD1_9MICO</name>
<protein>
    <recommendedName>
        <fullName evidence="3">Non-homologous end joining protein Ku</fullName>
    </recommendedName>
</protein>
<evidence type="ECO:0000256" key="4">
    <source>
        <dbReference type="SAM" id="MobiDB-lite"/>
    </source>
</evidence>
<dbReference type="NCBIfam" id="TIGR02772">
    <property type="entry name" value="Ku_bact"/>
    <property type="match status" value="1"/>
</dbReference>